<dbReference type="InParanoid" id="G2XTM4"/>
<evidence type="ECO:0008006" key="3">
    <source>
        <dbReference type="Google" id="ProtNLM"/>
    </source>
</evidence>
<organism evidence="1 2">
    <name type="scientific">Botryotinia fuckeliana (strain T4)</name>
    <name type="common">Noble rot fungus</name>
    <name type="synonym">Botrytis cinerea</name>
    <dbReference type="NCBI Taxonomy" id="999810"/>
    <lineage>
        <taxon>Eukaryota</taxon>
        <taxon>Fungi</taxon>
        <taxon>Dikarya</taxon>
        <taxon>Ascomycota</taxon>
        <taxon>Pezizomycotina</taxon>
        <taxon>Leotiomycetes</taxon>
        <taxon>Helotiales</taxon>
        <taxon>Sclerotiniaceae</taxon>
        <taxon>Botrytis</taxon>
    </lineage>
</organism>
<evidence type="ECO:0000313" key="2">
    <source>
        <dbReference type="Proteomes" id="UP000008177"/>
    </source>
</evidence>
<gene>
    <name evidence="1" type="ORF">BofuT4_uP062900.1</name>
</gene>
<dbReference type="Proteomes" id="UP000008177">
    <property type="component" value="Unplaced contigs"/>
</dbReference>
<reference evidence="2" key="1">
    <citation type="journal article" date="2011" name="PLoS Genet.">
        <title>Genomic analysis of the necrotrophic fungal pathogens Sclerotinia sclerotiorum and Botrytis cinerea.</title>
        <authorList>
            <person name="Amselem J."/>
            <person name="Cuomo C.A."/>
            <person name="van Kan J.A."/>
            <person name="Viaud M."/>
            <person name="Benito E.P."/>
            <person name="Couloux A."/>
            <person name="Coutinho P.M."/>
            <person name="de Vries R.P."/>
            <person name="Dyer P.S."/>
            <person name="Fillinger S."/>
            <person name="Fournier E."/>
            <person name="Gout L."/>
            <person name="Hahn M."/>
            <person name="Kohn L."/>
            <person name="Lapalu N."/>
            <person name="Plummer K.M."/>
            <person name="Pradier J.M."/>
            <person name="Quevillon E."/>
            <person name="Sharon A."/>
            <person name="Simon A."/>
            <person name="ten Have A."/>
            <person name="Tudzynski B."/>
            <person name="Tudzynski P."/>
            <person name="Wincker P."/>
            <person name="Andrew M."/>
            <person name="Anthouard V."/>
            <person name="Beever R.E."/>
            <person name="Beffa R."/>
            <person name="Benoit I."/>
            <person name="Bouzid O."/>
            <person name="Brault B."/>
            <person name="Chen Z."/>
            <person name="Choquer M."/>
            <person name="Collemare J."/>
            <person name="Cotton P."/>
            <person name="Danchin E.G."/>
            <person name="Da Silva C."/>
            <person name="Gautier A."/>
            <person name="Giraud C."/>
            <person name="Giraud T."/>
            <person name="Gonzalez C."/>
            <person name="Grossetete S."/>
            <person name="Guldener U."/>
            <person name="Henrissat B."/>
            <person name="Howlett B.J."/>
            <person name="Kodira C."/>
            <person name="Kretschmer M."/>
            <person name="Lappartient A."/>
            <person name="Leroch M."/>
            <person name="Levis C."/>
            <person name="Mauceli E."/>
            <person name="Neuveglise C."/>
            <person name="Oeser B."/>
            <person name="Pearson M."/>
            <person name="Poulain J."/>
            <person name="Poussereau N."/>
            <person name="Quesneville H."/>
            <person name="Rascle C."/>
            <person name="Schumacher J."/>
            <person name="Segurens B."/>
            <person name="Sexton A."/>
            <person name="Silva E."/>
            <person name="Sirven C."/>
            <person name="Soanes D.M."/>
            <person name="Talbot N.J."/>
            <person name="Templeton M."/>
            <person name="Yandava C."/>
            <person name="Yarden O."/>
            <person name="Zeng Q."/>
            <person name="Rollins J.A."/>
            <person name="Lebrun M.H."/>
            <person name="Dickman M."/>
        </authorList>
    </citation>
    <scope>NUCLEOTIDE SEQUENCE [LARGE SCALE GENOMIC DNA]</scope>
    <source>
        <strain evidence="2">T4</strain>
    </source>
</reference>
<proteinExistence type="predicted"/>
<dbReference type="HOGENOM" id="CLU_2757474_0_0_1"/>
<protein>
    <recommendedName>
        <fullName evidence="3">Thioesterase domain-containing protein</fullName>
    </recommendedName>
</protein>
<evidence type="ECO:0000313" key="1">
    <source>
        <dbReference type="EMBL" id="CCD33892.1"/>
    </source>
</evidence>
<accession>G2XTM4</accession>
<dbReference type="EMBL" id="FQ790266">
    <property type="protein sequence ID" value="CCD33892.1"/>
    <property type="molecule type" value="Genomic_DNA"/>
</dbReference>
<dbReference type="AlphaFoldDB" id="G2XTM4"/>
<sequence length="70" mass="7790">MPALQVSFIRPVIHPSSSSLINFSMVNLWSKLDRSRDKTNGKIIVRGQILIAIARTNMDSAPSEFPIPLL</sequence>
<name>G2XTM4_BOTF4</name>